<feature type="compositionally biased region" description="Polar residues" evidence="6">
    <location>
        <begin position="56"/>
        <end position="65"/>
    </location>
</feature>
<feature type="compositionally biased region" description="Polar residues" evidence="6">
    <location>
        <begin position="72"/>
        <end position="93"/>
    </location>
</feature>
<dbReference type="InterPro" id="IPR023346">
    <property type="entry name" value="Lysozyme-like_dom_sf"/>
</dbReference>
<organism evidence="8 9">
    <name type="scientific">Amblyomma americanum</name>
    <name type="common">Lone star tick</name>
    <dbReference type="NCBI Taxonomy" id="6943"/>
    <lineage>
        <taxon>Eukaryota</taxon>
        <taxon>Metazoa</taxon>
        <taxon>Ecdysozoa</taxon>
        <taxon>Arthropoda</taxon>
        <taxon>Chelicerata</taxon>
        <taxon>Arachnida</taxon>
        <taxon>Acari</taxon>
        <taxon>Parasitiformes</taxon>
        <taxon>Ixodida</taxon>
        <taxon>Ixodoidea</taxon>
        <taxon>Ixodidae</taxon>
        <taxon>Amblyomminae</taxon>
        <taxon>Amblyomma</taxon>
    </lineage>
</organism>
<feature type="chain" id="PRO_5043025385" description="lysozyme" evidence="7">
    <location>
        <begin position="19"/>
        <end position="150"/>
    </location>
</feature>
<keyword evidence="5" id="KW-0326">Glycosidase</keyword>
<dbReference type="GO" id="GO:0031640">
    <property type="term" value="P:killing of cells of another organism"/>
    <property type="evidence" value="ECO:0007669"/>
    <property type="project" value="UniProtKB-KW"/>
</dbReference>
<keyword evidence="7" id="KW-0732">Signal</keyword>
<keyword evidence="3" id="KW-0929">Antimicrobial</keyword>
<evidence type="ECO:0000256" key="7">
    <source>
        <dbReference type="SAM" id="SignalP"/>
    </source>
</evidence>
<evidence type="ECO:0000256" key="3">
    <source>
        <dbReference type="ARBA" id="ARBA00022638"/>
    </source>
</evidence>
<comment type="caution">
    <text evidence="8">The sequence shown here is derived from an EMBL/GenBank/DDBJ whole genome shotgun (WGS) entry which is preliminary data.</text>
</comment>
<evidence type="ECO:0000256" key="1">
    <source>
        <dbReference type="ARBA" id="ARBA00000632"/>
    </source>
</evidence>
<dbReference type="Pfam" id="PF00062">
    <property type="entry name" value="Lys"/>
    <property type="match status" value="1"/>
</dbReference>
<evidence type="ECO:0000313" key="9">
    <source>
        <dbReference type="Proteomes" id="UP001321473"/>
    </source>
</evidence>
<dbReference type="SMART" id="SM00263">
    <property type="entry name" value="LYZ1"/>
    <property type="match status" value="1"/>
</dbReference>
<keyword evidence="5" id="KW-0378">Hydrolase</keyword>
<feature type="region of interest" description="Disordered" evidence="6">
    <location>
        <begin position="56"/>
        <end position="123"/>
    </location>
</feature>
<dbReference type="PANTHER" id="PTHR11407">
    <property type="entry name" value="LYSOZYME C"/>
    <property type="match status" value="1"/>
</dbReference>
<protein>
    <recommendedName>
        <fullName evidence="2">lysozyme</fullName>
        <ecNumber evidence="2">3.2.1.17</ecNumber>
    </recommendedName>
</protein>
<dbReference type="PANTHER" id="PTHR11407:SF63">
    <property type="entry name" value="LYSOZYME C"/>
    <property type="match status" value="1"/>
</dbReference>
<keyword evidence="9" id="KW-1185">Reference proteome</keyword>
<dbReference type="GO" id="GO:0042742">
    <property type="term" value="P:defense response to bacterium"/>
    <property type="evidence" value="ECO:0007669"/>
    <property type="project" value="UniProtKB-KW"/>
</dbReference>
<comment type="catalytic activity">
    <reaction evidence="1">
        <text>Hydrolysis of (1-&gt;4)-beta-linkages between N-acetylmuramic acid and N-acetyl-D-glucosamine residues in a peptidoglycan and between N-acetyl-D-glucosamine residues in chitodextrins.</text>
        <dbReference type="EC" id="3.2.1.17"/>
    </reaction>
</comment>
<dbReference type="Gene3D" id="1.10.530.10">
    <property type="match status" value="1"/>
</dbReference>
<dbReference type="InterPro" id="IPR001916">
    <property type="entry name" value="Glyco_hydro_22"/>
</dbReference>
<keyword evidence="3" id="KW-0081">Bacteriolytic enzyme</keyword>
<dbReference type="AlphaFoldDB" id="A0AAQ4EY41"/>
<evidence type="ECO:0000313" key="8">
    <source>
        <dbReference type="EMBL" id="KAK8779677.1"/>
    </source>
</evidence>
<name>A0AAQ4EY41_AMBAM</name>
<dbReference type="SUPFAM" id="SSF53955">
    <property type="entry name" value="Lysozyme-like"/>
    <property type="match status" value="1"/>
</dbReference>
<evidence type="ECO:0000256" key="6">
    <source>
        <dbReference type="SAM" id="MobiDB-lite"/>
    </source>
</evidence>
<dbReference type="PROSITE" id="PS51348">
    <property type="entry name" value="GLYCOSYL_HYDROL_F22_2"/>
    <property type="match status" value="1"/>
</dbReference>
<dbReference type="Proteomes" id="UP001321473">
    <property type="component" value="Unassembled WGS sequence"/>
</dbReference>
<feature type="signal peptide" evidence="7">
    <location>
        <begin position="1"/>
        <end position="18"/>
    </location>
</feature>
<gene>
    <name evidence="8" type="ORF">V5799_018982</name>
</gene>
<sequence>MRIHLSLVFLALVCSCRAKVYDRCELASILVGSGIPESQIPDWICLATAESSLDSNAINGNTDGSTDYGIFQHSSRTTSPHPCSVQKRSTSNKGSRRGTAGRTSAKDRTSPPMSVDAVTDPSAHSTLLHNLSEARQQNALSSITKNNVSS</sequence>
<dbReference type="PROSITE" id="PS51257">
    <property type="entry name" value="PROKAR_LIPOPROTEIN"/>
    <property type="match status" value="1"/>
</dbReference>
<dbReference type="EC" id="3.2.1.17" evidence="2"/>
<dbReference type="EMBL" id="JARKHS020009555">
    <property type="protein sequence ID" value="KAK8779677.1"/>
    <property type="molecule type" value="Genomic_DNA"/>
</dbReference>
<proteinExistence type="predicted"/>
<evidence type="ECO:0000256" key="5">
    <source>
        <dbReference type="ARBA" id="ARBA00023295"/>
    </source>
</evidence>
<keyword evidence="4" id="KW-1015">Disulfide bond</keyword>
<dbReference type="GO" id="GO:0003796">
    <property type="term" value="F:lysozyme activity"/>
    <property type="evidence" value="ECO:0007669"/>
    <property type="project" value="UniProtKB-EC"/>
</dbReference>
<accession>A0AAQ4EY41</accession>
<evidence type="ECO:0000256" key="2">
    <source>
        <dbReference type="ARBA" id="ARBA00012732"/>
    </source>
</evidence>
<evidence type="ECO:0000256" key="4">
    <source>
        <dbReference type="ARBA" id="ARBA00023157"/>
    </source>
</evidence>
<reference evidence="8 9" key="1">
    <citation type="journal article" date="2023" name="Arcadia Sci">
        <title>De novo assembly of a long-read Amblyomma americanum tick genome.</title>
        <authorList>
            <person name="Chou S."/>
            <person name="Poskanzer K.E."/>
            <person name="Rollins M."/>
            <person name="Thuy-Boun P.S."/>
        </authorList>
    </citation>
    <scope>NUCLEOTIDE SEQUENCE [LARGE SCALE GENOMIC DNA]</scope>
    <source>
        <strain evidence="8">F_SG_1</strain>
        <tissue evidence="8">Salivary glands</tissue>
    </source>
</reference>